<evidence type="ECO:0000313" key="2">
    <source>
        <dbReference type="Proteomes" id="UP000823860"/>
    </source>
</evidence>
<sequence length="90" mass="10284">MASRKDLKKGINYIVGELFTECVFISLSLPEADKAKADKVMTDILNMQDDFVSRISHTEPGNVKGFYKKLREDFNKRVDEILEAMGQLKN</sequence>
<accession>A0A9D2KUA3</accession>
<proteinExistence type="predicted"/>
<evidence type="ECO:0000313" key="1">
    <source>
        <dbReference type="EMBL" id="HJA83944.1"/>
    </source>
</evidence>
<dbReference type="Proteomes" id="UP000823860">
    <property type="component" value="Unassembled WGS sequence"/>
</dbReference>
<organism evidence="1 2">
    <name type="scientific">Candidatus Bacteroides intestinavium</name>
    <dbReference type="NCBI Taxonomy" id="2838469"/>
    <lineage>
        <taxon>Bacteria</taxon>
        <taxon>Pseudomonadati</taxon>
        <taxon>Bacteroidota</taxon>
        <taxon>Bacteroidia</taxon>
        <taxon>Bacteroidales</taxon>
        <taxon>Bacteroidaceae</taxon>
        <taxon>Bacteroides</taxon>
    </lineage>
</organism>
<reference evidence="1" key="2">
    <citation type="submission" date="2021-04" db="EMBL/GenBank/DDBJ databases">
        <authorList>
            <person name="Gilroy R."/>
        </authorList>
    </citation>
    <scope>NUCLEOTIDE SEQUENCE</scope>
    <source>
        <strain evidence="1">ChiHecec1B25-7008</strain>
    </source>
</reference>
<dbReference type="AlphaFoldDB" id="A0A9D2KUA3"/>
<comment type="caution">
    <text evidence="1">The sequence shown here is derived from an EMBL/GenBank/DDBJ whole genome shotgun (WGS) entry which is preliminary data.</text>
</comment>
<protein>
    <submittedName>
        <fullName evidence="1">Uncharacterized protein</fullName>
    </submittedName>
</protein>
<gene>
    <name evidence="1" type="ORF">H9785_08255</name>
</gene>
<name>A0A9D2KUA3_9BACE</name>
<dbReference type="EMBL" id="DWZE01000091">
    <property type="protein sequence ID" value="HJA83944.1"/>
    <property type="molecule type" value="Genomic_DNA"/>
</dbReference>
<reference evidence="1" key="1">
    <citation type="journal article" date="2021" name="PeerJ">
        <title>Extensive microbial diversity within the chicken gut microbiome revealed by metagenomics and culture.</title>
        <authorList>
            <person name="Gilroy R."/>
            <person name="Ravi A."/>
            <person name="Getino M."/>
            <person name="Pursley I."/>
            <person name="Horton D.L."/>
            <person name="Alikhan N.F."/>
            <person name="Baker D."/>
            <person name="Gharbi K."/>
            <person name="Hall N."/>
            <person name="Watson M."/>
            <person name="Adriaenssens E.M."/>
            <person name="Foster-Nyarko E."/>
            <person name="Jarju S."/>
            <person name="Secka A."/>
            <person name="Antonio M."/>
            <person name="Oren A."/>
            <person name="Chaudhuri R.R."/>
            <person name="La Ragione R."/>
            <person name="Hildebrand F."/>
            <person name="Pallen M.J."/>
        </authorList>
    </citation>
    <scope>NUCLEOTIDE SEQUENCE</scope>
    <source>
        <strain evidence="1">ChiHecec1B25-7008</strain>
    </source>
</reference>